<gene>
    <name evidence="9" type="ORF">C4D60_Mb01t21350</name>
</gene>
<dbReference type="InterPro" id="IPR050151">
    <property type="entry name" value="Class-I_Pyr_Nuc-Dis_Oxidored"/>
</dbReference>
<comment type="caution">
    <text evidence="9">The sequence shown here is derived from an EMBL/GenBank/DDBJ whole genome shotgun (WGS) entry which is preliminary data.</text>
</comment>
<accession>A0A4S8JNX8</accession>
<sequence>MPASLSLSLPFPTAAPPASDPSAAAAPFGAFCRYGLRFCGLRREYLSLRSLNWAASGRVTPDSSRRFSRKILAVVKDNGSPAKVFDYDLVIIGAGVGGHGAALHAVEKGLKTTIIEGDIVGGTSVNRGCVPSKALLAVSGRMRELHDEHHLKALGLQVTSPGSNRQSVADHANNLASKIRSNLTNSLKALGVDMLTGVGTIVGTQKVKYGKVGCPGKTVVTSDHALELEWVPDWIAIVGSGYIGLEFSDVYTALGSEVTFVEALDQLMPGFNPEIGKLAQRILINPRKIDYHMGLFAKKIYVDTVRGFIPVDEHMQVTDKDGNLVPHLYYIGDANGKLMLAHAAVVEQICGNDNVLNHLSIPAACFTHPEISMVGLTEPQAREKGEKDRFEVRVAKTSCKANTKALAENEGEGLAKLIYRRDTREILGVHILGLHAADLIHEASNAIALGTRL</sequence>
<keyword evidence="4" id="KW-0274">FAD</keyword>
<dbReference type="InterPro" id="IPR023753">
    <property type="entry name" value="FAD/NAD-binding_dom"/>
</dbReference>
<dbReference type="GO" id="GO:0006103">
    <property type="term" value="P:2-oxoglutarate metabolic process"/>
    <property type="evidence" value="ECO:0007669"/>
    <property type="project" value="TreeGrafter"/>
</dbReference>
<comment type="cofactor">
    <cofactor evidence="1">
        <name>FAD</name>
        <dbReference type="ChEBI" id="CHEBI:57692"/>
    </cofactor>
</comment>
<dbReference type="PRINTS" id="PR00411">
    <property type="entry name" value="PNDRDTASEI"/>
</dbReference>
<dbReference type="InterPro" id="IPR004099">
    <property type="entry name" value="Pyr_nucl-diS_OxRdtase_dimer"/>
</dbReference>
<feature type="domain" description="Pyridine nucleotide-disulphide oxidoreductase dimerisation" evidence="7">
    <location>
        <begin position="361"/>
        <end position="450"/>
    </location>
</feature>
<reference evidence="9 10" key="1">
    <citation type="journal article" date="2019" name="Nat. Plants">
        <title>Genome sequencing of Musa balbisiana reveals subgenome evolution and function divergence in polyploid bananas.</title>
        <authorList>
            <person name="Yao X."/>
        </authorList>
    </citation>
    <scope>NUCLEOTIDE SEQUENCE [LARGE SCALE GENOMIC DNA]</scope>
    <source>
        <strain evidence="10">cv. DH-PKW</strain>
        <tissue evidence="9">Leaves</tissue>
    </source>
</reference>
<dbReference type="GO" id="GO:0004148">
    <property type="term" value="F:dihydrolipoyl dehydrogenase (NADH) activity"/>
    <property type="evidence" value="ECO:0007669"/>
    <property type="project" value="TreeGrafter"/>
</dbReference>
<evidence type="ECO:0000313" key="10">
    <source>
        <dbReference type="Proteomes" id="UP000317650"/>
    </source>
</evidence>
<keyword evidence="5" id="KW-0560">Oxidoreductase</keyword>
<proteinExistence type="inferred from homology"/>
<dbReference type="Pfam" id="PF02852">
    <property type="entry name" value="Pyr_redox_dim"/>
    <property type="match status" value="1"/>
</dbReference>
<evidence type="ECO:0000256" key="3">
    <source>
        <dbReference type="ARBA" id="ARBA00022630"/>
    </source>
</evidence>
<keyword evidence="6" id="KW-0520">NAD</keyword>
<dbReference type="GO" id="GO:0050660">
    <property type="term" value="F:flavin adenine dinucleotide binding"/>
    <property type="evidence" value="ECO:0007669"/>
    <property type="project" value="TreeGrafter"/>
</dbReference>
<evidence type="ECO:0000259" key="7">
    <source>
        <dbReference type="Pfam" id="PF02852"/>
    </source>
</evidence>
<dbReference type="PANTHER" id="PTHR22912">
    <property type="entry name" value="DISULFIDE OXIDOREDUCTASE"/>
    <property type="match status" value="1"/>
</dbReference>
<dbReference type="PANTHER" id="PTHR22912:SF151">
    <property type="entry name" value="DIHYDROLIPOYL DEHYDROGENASE, MITOCHONDRIAL"/>
    <property type="match status" value="1"/>
</dbReference>
<dbReference type="EMBL" id="PYDT01000004">
    <property type="protein sequence ID" value="THU63958.1"/>
    <property type="molecule type" value="Genomic_DNA"/>
</dbReference>
<dbReference type="SUPFAM" id="SSF51905">
    <property type="entry name" value="FAD/NAD(P)-binding domain"/>
    <property type="match status" value="1"/>
</dbReference>
<name>A0A4S8JNX8_MUSBA</name>
<dbReference type="Gene3D" id="3.30.390.30">
    <property type="match status" value="1"/>
</dbReference>
<dbReference type="AlphaFoldDB" id="A0A4S8JNX8"/>
<dbReference type="GO" id="GO:0045252">
    <property type="term" value="C:oxoglutarate dehydrogenase complex"/>
    <property type="evidence" value="ECO:0007669"/>
    <property type="project" value="TreeGrafter"/>
</dbReference>
<evidence type="ECO:0000313" key="9">
    <source>
        <dbReference type="EMBL" id="THU63958.1"/>
    </source>
</evidence>
<evidence type="ECO:0000259" key="8">
    <source>
        <dbReference type="Pfam" id="PF07992"/>
    </source>
</evidence>
<keyword evidence="3" id="KW-0285">Flavoprotein</keyword>
<evidence type="ECO:0000256" key="1">
    <source>
        <dbReference type="ARBA" id="ARBA00001974"/>
    </source>
</evidence>
<protein>
    <recommendedName>
        <fullName evidence="11">FAD/NAD(P)-binding domain-containing protein</fullName>
    </recommendedName>
</protein>
<dbReference type="PRINTS" id="PR00368">
    <property type="entry name" value="FADPNR"/>
</dbReference>
<dbReference type="SUPFAM" id="SSF55424">
    <property type="entry name" value="FAD/NAD-linked reductases, dimerisation (C-terminal) domain"/>
    <property type="match status" value="1"/>
</dbReference>
<evidence type="ECO:0000256" key="4">
    <source>
        <dbReference type="ARBA" id="ARBA00022827"/>
    </source>
</evidence>
<evidence type="ECO:0000256" key="5">
    <source>
        <dbReference type="ARBA" id="ARBA00023002"/>
    </source>
</evidence>
<comment type="similarity">
    <text evidence="2">Belongs to the class-I pyridine nucleotide-disulfide oxidoreductase family.</text>
</comment>
<dbReference type="Pfam" id="PF07992">
    <property type="entry name" value="Pyr_redox_2"/>
    <property type="match status" value="1"/>
</dbReference>
<dbReference type="Proteomes" id="UP000317650">
    <property type="component" value="Chromosome 1"/>
</dbReference>
<evidence type="ECO:0008006" key="11">
    <source>
        <dbReference type="Google" id="ProtNLM"/>
    </source>
</evidence>
<dbReference type="InterPro" id="IPR016156">
    <property type="entry name" value="FAD/NAD-linked_Rdtase_dimer_sf"/>
</dbReference>
<dbReference type="GO" id="GO:0005739">
    <property type="term" value="C:mitochondrion"/>
    <property type="evidence" value="ECO:0007669"/>
    <property type="project" value="TreeGrafter"/>
</dbReference>
<evidence type="ECO:0000256" key="6">
    <source>
        <dbReference type="ARBA" id="ARBA00023027"/>
    </source>
</evidence>
<keyword evidence="10" id="KW-1185">Reference proteome</keyword>
<dbReference type="FunFam" id="3.30.390.30:FF:000001">
    <property type="entry name" value="Dihydrolipoyl dehydrogenase"/>
    <property type="match status" value="1"/>
</dbReference>
<dbReference type="InterPro" id="IPR036188">
    <property type="entry name" value="FAD/NAD-bd_sf"/>
</dbReference>
<organism evidence="9 10">
    <name type="scientific">Musa balbisiana</name>
    <name type="common">Banana</name>
    <dbReference type="NCBI Taxonomy" id="52838"/>
    <lineage>
        <taxon>Eukaryota</taxon>
        <taxon>Viridiplantae</taxon>
        <taxon>Streptophyta</taxon>
        <taxon>Embryophyta</taxon>
        <taxon>Tracheophyta</taxon>
        <taxon>Spermatophyta</taxon>
        <taxon>Magnoliopsida</taxon>
        <taxon>Liliopsida</taxon>
        <taxon>Zingiberales</taxon>
        <taxon>Musaceae</taxon>
        <taxon>Musa</taxon>
    </lineage>
</organism>
<feature type="domain" description="FAD/NAD(P)-binding" evidence="8">
    <location>
        <begin position="87"/>
        <end position="301"/>
    </location>
</feature>
<dbReference type="STRING" id="52838.A0A4S8JNX8"/>
<dbReference type="Gene3D" id="3.50.50.60">
    <property type="entry name" value="FAD/NAD(P)-binding domain"/>
    <property type="match status" value="2"/>
</dbReference>
<evidence type="ECO:0000256" key="2">
    <source>
        <dbReference type="ARBA" id="ARBA00007532"/>
    </source>
</evidence>